<dbReference type="AlphaFoldDB" id="A0A2C6AJ73"/>
<feature type="transmembrane region" description="Helical" evidence="1">
    <location>
        <begin position="140"/>
        <end position="169"/>
    </location>
</feature>
<dbReference type="Proteomes" id="UP000224507">
    <property type="component" value="Unassembled WGS sequence"/>
</dbReference>
<gene>
    <name evidence="2" type="ORF">CBG56_08770</name>
</gene>
<evidence type="ECO:0000256" key="1">
    <source>
        <dbReference type="SAM" id="Phobius"/>
    </source>
</evidence>
<keyword evidence="1" id="KW-0472">Membrane</keyword>
<sequence>MKKYYNIFKCAFMNQLEYRVNFISSFLFSLFTFSVNTLLWLAVVKNNNTVPLAANEIISYYFVTLIVSNMTSTISIYKISDEIRLGDLNKHLLKPYNYAIYQLMLDLPKRIVFIFMNALPLYFIYFLLKDRINLKLSGVKFLFFIFFLVFGYLINFLVDFLIALYSFYFSKVTSLYTSINVFRNISAGVIFPLVVLPKTFFNILKNMPFMYTNYIPTILLIENFNIDEIFRNLLKSFSWFLLLWIVCIITWKEGLKKYSSYGG</sequence>
<organism evidence="2 3">
    <name type="scientific">Fusobacterium nucleatum subsp. polymorphum</name>
    <name type="common">Fusobacterium polymorphum</name>
    <dbReference type="NCBI Taxonomy" id="76857"/>
    <lineage>
        <taxon>Bacteria</taxon>
        <taxon>Fusobacteriati</taxon>
        <taxon>Fusobacteriota</taxon>
        <taxon>Fusobacteriia</taxon>
        <taxon>Fusobacteriales</taxon>
        <taxon>Fusobacteriaceae</taxon>
        <taxon>Fusobacterium</taxon>
    </lineage>
</organism>
<keyword evidence="1" id="KW-0812">Transmembrane</keyword>
<dbReference type="EMBL" id="NIRO01000011">
    <property type="protein sequence ID" value="PHI11900.1"/>
    <property type="molecule type" value="Genomic_DNA"/>
</dbReference>
<protein>
    <submittedName>
        <fullName evidence="2">ABC transporter permease</fullName>
    </submittedName>
</protein>
<feature type="transmembrane region" description="Helical" evidence="1">
    <location>
        <begin position="111"/>
        <end position="128"/>
    </location>
</feature>
<dbReference type="Pfam" id="PF06182">
    <property type="entry name" value="ABC2_membrane_6"/>
    <property type="match status" value="1"/>
</dbReference>
<reference evidence="2 3" key="1">
    <citation type="submission" date="2017-06" db="EMBL/GenBank/DDBJ databases">
        <title>Draft genome sequence of Fusobacterium nucleatum subsp. polymorphum KCOM 1274 (=ChDC F309).</title>
        <authorList>
            <person name="Kook J.-K."/>
            <person name="Park S.-N."/>
            <person name="Lim Y.K."/>
            <person name="Roh H."/>
        </authorList>
    </citation>
    <scope>NUCLEOTIDE SEQUENCE [LARGE SCALE GENOMIC DNA]</scope>
    <source>
        <strain evidence="3">KCOM 1274 (ChDC F309)</strain>
    </source>
</reference>
<evidence type="ECO:0000313" key="2">
    <source>
        <dbReference type="EMBL" id="PHI11900.1"/>
    </source>
</evidence>
<proteinExistence type="predicted"/>
<name>A0A2C6AJ73_FUSNP</name>
<comment type="caution">
    <text evidence="2">The sequence shown here is derived from an EMBL/GenBank/DDBJ whole genome shotgun (WGS) entry which is preliminary data.</text>
</comment>
<dbReference type="InterPro" id="IPR010390">
    <property type="entry name" value="ABC-2_transporter-like"/>
</dbReference>
<keyword evidence="1" id="KW-1133">Transmembrane helix</keyword>
<feature type="transmembrane region" description="Helical" evidence="1">
    <location>
        <begin position="20"/>
        <end position="43"/>
    </location>
</feature>
<dbReference type="PANTHER" id="PTHR36832:SF1">
    <property type="entry name" value="SLR1174 PROTEIN"/>
    <property type="match status" value="1"/>
</dbReference>
<evidence type="ECO:0000313" key="3">
    <source>
        <dbReference type="Proteomes" id="UP000224507"/>
    </source>
</evidence>
<dbReference type="RefSeq" id="WP_098997619.1">
    <property type="nucleotide sequence ID" value="NZ_CP077153.1"/>
</dbReference>
<feature type="transmembrane region" description="Helical" evidence="1">
    <location>
        <begin position="181"/>
        <end position="201"/>
    </location>
</feature>
<accession>A0A2C6AJ73</accession>
<feature type="transmembrane region" description="Helical" evidence="1">
    <location>
        <begin position="58"/>
        <end position="77"/>
    </location>
</feature>
<dbReference type="PANTHER" id="PTHR36832">
    <property type="entry name" value="SLR1174 PROTEIN-RELATED"/>
    <property type="match status" value="1"/>
</dbReference>
<feature type="transmembrane region" description="Helical" evidence="1">
    <location>
        <begin position="233"/>
        <end position="251"/>
    </location>
</feature>